<dbReference type="EMBL" id="JACBZI010000001">
    <property type="protein sequence ID" value="NYI11407.1"/>
    <property type="molecule type" value="Genomic_DNA"/>
</dbReference>
<dbReference type="InterPro" id="IPR000073">
    <property type="entry name" value="AB_hydrolase_1"/>
</dbReference>
<dbReference type="PANTHER" id="PTHR43433:SF5">
    <property type="entry name" value="AB HYDROLASE-1 DOMAIN-CONTAINING PROTEIN"/>
    <property type="match status" value="1"/>
</dbReference>
<dbReference type="InterPro" id="IPR029058">
    <property type="entry name" value="AB_hydrolase_fold"/>
</dbReference>
<evidence type="ECO:0000256" key="1">
    <source>
        <dbReference type="ARBA" id="ARBA00022559"/>
    </source>
</evidence>
<evidence type="ECO:0000313" key="4">
    <source>
        <dbReference type="Proteomes" id="UP000537326"/>
    </source>
</evidence>
<dbReference type="SUPFAM" id="SSF53474">
    <property type="entry name" value="alpha/beta-Hydrolases"/>
    <property type="match status" value="1"/>
</dbReference>
<dbReference type="Pfam" id="PF12697">
    <property type="entry name" value="Abhydrolase_6"/>
    <property type="match status" value="1"/>
</dbReference>
<name>A0A7Z0C4K8_9ACTN</name>
<dbReference type="InterPro" id="IPR050471">
    <property type="entry name" value="AB_hydrolase"/>
</dbReference>
<keyword evidence="1" id="KW-0560">Oxidoreductase</keyword>
<dbReference type="GO" id="GO:0004601">
    <property type="term" value="F:peroxidase activity"/>
    <property type="evidence" value="ECO:0007669"/>
    <property type="project" value="UniProtKB-KW"/>
</dbReference>
<dbReference type="InterPro" id="IPR000639">
    <property type="entry name" value="Epox_hydrolase-like"/>
</dbReference>
<evidence type="ECO:0000313" key="3">
    <source>
        <dbReference type="EMBL" id="NYI11407.1"/>
    </source>
</evidence>
<keyword evidence="1" id="KW-0575">Peroxidase</keyword>
<dbReference type="RefSeq" id="WP_179532100.1">
    <property type="nucleotide sequence ID" value="NZ_BAAAPP010000008.1"/>
</dbReference>
<proteinExistence type="predicted"/>
<protein>
    <submittedName>
        <fullName evidence="3">Pimeloyl-ACP methyl ester carboxylesterase</fullName>
    </submittedName>
</protein>
<dbReference type="Proteomes" id="UP000537326">
    <property type="component" value="Unassembled WGS sequence"/>
</dbReference>
<dbReference type="Gene3D" id="3.40.50.1820">
    <property type="entry name" value="alpha/beta hydrolase"/>
    <property type="match status" value="1"/>
</dbReference>
<dbReference type="PANTHER" id="PTHR43433">
    <property type="entry name" value="HYDROLASE, ALPHA/BETA FOLD FAMILY PROTEIN"/>
    <property type="match status" value="1"/>
</dbReference>
<evidence type="ECO:0000259" key="2">
    <source>
        <dbReference type="Pfam" id="PF12697"/>
    </source>
</evidence>
<feature type="domain" description="AB hydrolase-1" evidence="2">
    <location>
        <begin position="30"/>
        <end position="286"/>
    </location>
</feature>
<comment type="caution">
    <text evidence="3">The sequence shown here is derived from an EMBL/GenBank/DDBJ whole genome shotgun (WGS) entry which is preliminary data.</text>
</comment>
<dbReference type="PRINTS" id="PR00412">
    <property type="entry name" value="EPOXHYDRLASE"/>
</dbReference>
<dbReference type="AlphaFoldDB" id="A0A7Z0C4K8"/>
<reference evidence="3 4" key="1">
    <citation type="submission" date="2020-07" db="EMBL/GenBank/DDBJ databases">
        <title>Sequencing the genomes of 1000 actinobacteria strains.</title>
        <authorList>
            <person name="Klenk H.-P."/>
        </authorList>
    </citation>
    <scope>NUCLEOTIDE SEQUENCE [LARGE SCALE GENOMIC DNA]</scope>
    <source>
        <strain evidence="3 4">DSM 18248</strain>
    </source>
</reference>
<gene>
    <name evidence="3" type="ORF">BKA05_002922</name>
</gene>
<sequence length="299" mass="32307">MTAATHSLLADDGARLHVTTYGREDAPVTLLLAHCWTADEQDWHYQVRHLLATYGPDLRRVTWDARGHGRSEVAPERDCTVSRLARDLGHVVDAYAGEAPLVLAGHSIGGMTIMALPEERPDLVGRVAGLVLVATSSGHLDTVTLGLPEMGPFLRARLPRVLATRARLLSRAERRRTPSIERMIVNRFLMGSPLRLRDAGLVVDQLVSCSPATMSGFYRDIMGHERTAGLKAFDDVPTTVMVGSADVLTPPAHARRLASAISGARMLVLPGAGHYLPLERDEAVSAELVAAVERARAAG</sequence>
<accession>A0A7Z0C4K8</accession>
<organism evidence="3 4">
    <name type="scientific">Nocardioides marinus</name>
    <dbReference type="NCBI Taxonomy" id="374514"/>
    <lineage>
        <taxon>Bacteria</taxon>
        <taxon>Bacillati</taxon>
        <taxon>Actinomycetota</taxon>
        <taxon>Actinomycetes</taxon>
        <taxon>Propionibacteriales</taxon>
        <taxon>Nocardioidaceae</taxon>
        <taxon>Nocardioides</taxon>
    </lineage>
</organism>
<keyword evidence="4" id="KW-1185">Reference proteome</keyword>